<keyword evidence="3" id="KW-1185">Reference proteome</keyword>
<proteinExistence type="predicted"/>
<dbReference type="Proteomes" id="UP000036513">
    <property type="component" value="Unassembled WGS sequence"/>
</dbReference>
<dbReference type="PATRIC" id="fig|37916.4.peg.3312"/>
<dbReference type="RefSeq" id="WP_156455028.1">
    <property type="nucleotide sequence ID" value="NZ_JYNL01000030.1"/>
</dbReference>
<sequence>MTELTMGLDAPAHAASTDPVVPQRRRARRQRTRRPDFIEQAMMARMMERL</sequence>
<feature type="region of interest" description="Disordered" evidence="1">
    <location>
        <begin position="1"/>
        <end position="35"/>
    </location>
</feature>
<organism evidence="2 3">
    <name type="scientific">Mycolicibacterium chlorophenolicum</name>
    <dbReference type="NCBI Taxonomy" id="37916"/>
    <lineage>
        <taxon>Bacteria</taxon>
        <taxon>Bacillati</taxon>
        <taxon>Actinomycetota</taxon>
        <taxon>Actinomycetes</taxon>
        <taxon>Mycobacteriales</taxon>
        <taxon>Mycobacteriaceae</taxon>
        <taxon>Mycolicibacterium</taxon>
    </lineage>
</organism>
<feature type="compositionally biased region" description="Basic residues" evidence="1">
    <location>
        <begin position="23"/>
        <end position="32"/>
    </location>
</feature>
<evidence type="ECO:0000313" key="2">
    <source>
        <dbReference type="EMBL" id="KMO75163.1"/>
    </source>
</evidence>
<gene>
    <name evidence="2" type="ORF">MCHLDSM_03381</name>
</gene>
<dbReference type="STRING" id="37916.MCHLDSM_03381"/>
<comment type="caution">
    <text evidence="2">The sequence shown here is derived from an EMBL/GenBank/DDBJ whole genome shotgun (WGS) entry which is preliminary data.</text>
</comment>
<protein>
    <submittedName>
        <fullName evidence="2">Uncharacterized protein</fullName>
    </submittedName>
</protein>
<accession>A0A0J6W0B5</accession>
<dbReference type="AlphaFoldDB" id="A0A0J6W0B5"/>
<reference evidence="2 3" key="1">
    <citation type="journal article" date="2015" name="Genome Biol. Evol.">
        <title>Characterization of Three Mycobacterium spp. with Potential Use in Bioremediation by Genome Sequencing and Comparative Genomics.</title>
        <authorList>
            <person name="Das S."/>
            <person name="Pettersson B.M."/>
            <person name="Behra P.R."/>
            <person name="Ramesh M."/>
            <person name="Dasgupta S."/>
            <person name="Bhattacharya A."/>
            <person name="Kirsebom L.A."/>
        </authorList>
    </citation>
    <scope>NUCLEOTIDE SEQUENCE [LARGE SCALE GENOMIC DNA]</scope>
    <source>
        <strain evidence="2 3">DSM 43826</strain>
    </source>
</reference>
<evidence type="ECO:0000313" key="3">
    <source>
        <dbReference type="Proteomes" id="UP000036513"/>
    </source>
</evidence>
<dbReference type="EMBL" id="JYNL01000030">
    <property type="protein sequence ID" value="KMO75163.1"/>
    <property type="molecule type" value="Genomic_DNA"/>
</dbReference>
<evidence type="ECO:0000256" key="1">
    <source>
        <dbReference type="SAM" id="MobiDB-lite"/>
    </source>
</evidence>
<name>A0A0J6W0B5_9MYCO</name>